<sequence length="323" mass="34021">MALSDMKVFSEYLAGTTIETLSQDIEKFNAASGGTIILNAQGIDGDFMQESFFRGIHSAQRRVDRYAANAAATATTLRQEQDNAVKVAGGFGPVVFELGQLTWIKKDPSVALEVISRNMSEAMISDMLNTAISALVGAIGNNAGVVNDVSASGGINQANLNNAYAKFGDRSAAITANIMRGAVFHKLIGQNLANAAQLFKAENVLVVEILGRRVVVTDAPALYKAGTPNKDYVLALTTGAAIVSDAGDLITNIQTNNGKERIETTYQADYTFGLSLKGYSWDTANGGKSPDNAKLGTGTNWDKIAASDKDTAGVLLIGDAAKN</sequence>
<accession>A0A1Y5MX56</accession>
<dbReference type="Pfam" id="PF20036">
    <property type="entry name" value="Gp13-like"/>
    <property type="match status" value="1"/>
</dbReference>
<reference evidence="1 2" key="1">
    <citation type="submission" date="2017-04" db="EMBL/GenBank/DDBJ databases">
        <title>Complete genome of Campylobacter concisus ATCC 33237T and draft genomes for an additional eight well characterized C. concisus strains.</title>
        <authorList>
            <person name="Cornelius A.J."/>
            <person name="Miller W.G."/>
            <person name="Lastovica A.J."/>
            <person name="On S.L."/>
            <person name="French N.P."/>
            <person name="Vandenberg O."/>
            <person name="Biggs P.J."/>
        </authorList>
    </citation>
    <scope>NUCLEOTIDE SEQUENCE [LARGE SCALE GENOMIC DNA]</scope>
    <source>
        <strain evidence="1 2">Lasto28.99</strain>
    </source>
</reference>
<evidence type="ECO:0000313" key="1">
    <source>
        <dbReference type="EMBL" id="OUT11833.1"/>
    </source>
</evidence>
<organism evidence="1 2">
    <name type="scientific">Campylobacter concisus</name>
    <dbReference type="NCBI Taxonomy" id="199"/>
    <lineage>
        <taxon>Bacteria</taxon>
        <taxon>Pseudomonadati</taxon>
        <taxon>Campylobacterota</taxon>
        <taxon>Epsilonproteobacteria</taxon>
        <taxon>Campylobacterales</taxon>
        <taxon>Campylobacteraceae</taxon>
        <taxon>Campylobacter</taxon>
    </lineage>
</organism>
<comment type="caution">
    <text evidence="1">The sequence shown here is derived from an EMBL/GenBank/DDBJ whole genome shotgun (WGS) entry which is preliminary data.</text>
</comment>
<gene>
    <name evidence="1" type="ORF">B9N62_02645</name>
</gene>
<protein>
    <recommendedName>
        <fullName evidence="3">Major capsid protein</fullName>
    </recommendedName>
</protein>
<evidence type="ECO:0000313" key="2">
    <source>
        <dbReference type="Proteomes" id="UP000195967"/>
    </source>
</evidence>
<dbReference type="EMBL" id="NDYO01000004">
    <property type="protein sequence ID" value="OUT11833.1"/>
    <property type="molecule type" value="Genomic_DNA"/>
</dbReference>
<name>A0A1Y5MX56_9BACT</name>
<dbReference type="AlphaFoldDB" id="A0A1Y5MX56"/>
<dbReference type="RefSeq" id="WP_087584255.1">
    <property type="nucleotide sequence ID" value="NZ_CABMKR010000004.1"/>
</dbReference>
<proteinExistence type="predicted"/>
<dbReference type="InterPro" id="IPR045404">
    <property type="entry name" value="Gp13-like"/>
</dbReference>
<evidence type="ECO:0008006" key="3">
    <source>
        <dbReference type="Google" id="ProtNLM"/>
    </source>
</evidence>
<dbReference type="Proteomes" id="UP000195967">
    <property type="component" value="Unassembled WGS sequence"/>
</dbReference>